<evidence type="ECO:0008006" key="5">
    <source>
        <dbReference type="Google" id="ProtNLM"/>
    </source>
</evidence>
<evidence type="ECO:0000256" key="2">
    <source>
        <dbReference type="SAM" id="SignalP"/>
    </source>
</evidence>
<evidence type="ECO:0000313" key="3">
    <source>
        <dbReference type="EMBL" id="KAJ4956883.1"/>
    </source>
</evidence>
<dbReference type="EMBL" id="JAMYWD010000011">
    <property type="protein sequence ID" value="KAJ4956883.1"/>
    <property type="molecule type" value="Genomic_DNA"/>
</dbReference>
<sequence>MLFVHFCLFLSTLPRYLTMLLHPCMSSLLDSFTLHSSIIKSRNRVSKAKTGKERNMRGDLHSPSIREAQESCFQGCFPAPLLGLPVASKPTSKPTNVVATSHYDFVAATVTSLFPHTQFTNHESLPPLPEALSRFTTAYPQYSNTQEADQIRAQHYFHLSLYNHVCFDYIGLGLFSYSQQQAPNSAPSSSSRSSNSLHLPFFEISYKPTTLHFQILNGGEESELESRIMKRIMDFLNISDTDYHMVFTANRASAFKLLIESYPFQSNRRLLTVYDYNSEAVRAMIDSSQKRGAQVMSAKFSWPSLKIHSEKLTNLIVSKSKNRKKGLFAFPLQSRMTGRRYSYLWMSLAQENGWHVLLDACALAPKDMDSLGLSLFRPDFLICSFFKVFGENPSGFGCLFIKRSSASILEASTTARSMGIVTLTPAKKLSQSPGNDSDDHSETLEKSMLESKEDDLSTVRSFSGPLLPESQMHNGLGQRSSSSNPRIQMVRIEHGEASEPHTEPFSSEIVELDKPIDLLKPGNTEPDTNRMIKKSSEIECECLDHADSLGRMVISSRARYLTNWLVNALMKLKHPYPAQGLPLVKIYGPKIKFNRGPALAFNVFDWKGKKIEPVLVQKLGDRRNISLSCGFLHNIWFSDKYEEEKESVLETRHPEATLMAGDRKSERDDLGISVVTAAVGFLANFEDTYRLWAFIAQFLDADFMEKEQWRYTALNQKTIEV</sequence>
<dbReference type="AlphaFoldDB" id="A0A9Q0K0D5"/>
<keyword evidence="4" id="KW-1185">Reference proteome</keyword>
<feature type="compositionally biased region" description="Polar residues" evidence="1">
    <location>
        <begin position="471"/>
        <end position="484"/>
    </location>
</feature>
<dbReference type="OrthoDB" id="10264306at2759"/>
<feature type="compositionally biased region" description="Basic and acidic residues" evidence="1">
    <location>
        <begin position="437"/>
        <end position="457"/>
    </location>
</feature>
<feature type="chain" id="PRO_5040388381" description="Molybdenum cofactor sulfurase" evidence="2">
    <location>
        <begin position="19"/>
        <end position="721"/>
    </location>
</feature>
<dbReference type="PANTHER" id="PTHR14237">
    <property type="entry name" value="MOLYBDOPTERIN COFACTOR SULFURASE MOSC"/>
    <property type="match status" value="1"/>
</dbReference>
<name>A0A9Q0K0D5_9MAGN</name>
<dbReference type="Gene3D" id="3.40.640.10">
    <property type="entry name" value="Type I PLP-dependent aspartate aminotransferase-like (Major domain)"/>
    <property type="match status" value="1"/>
</dbReference>
<evidence type="ECO:0000256" key="1">
    <source>
        <dbReference type="SAM" id="MobiDB-lite"/>
    </source>
</evidence>
<dbReference type="PANTHER" id="PTHR14237:SF88">
    <property type="entry name" value="PYRIDOXAL PHOSPHATE (PLP)-DEPENDENT TRANSFERASES SUPERFAMILY PROTEIN"/>
    <property type="match status" value="1"/>
</dbReference>
<feature type="region of interest" description="Disordered" evidence="1">
    <location>
        <begin position="426"/>
        <end position="484"/>
    </location>
</feature>
<feature type="signal peptide" evidence="2">
    <location>
        <begin position="1"/>
        <end position="18"/>
    </location>
</feature>
<reference evidence="3" key="1">
    <citation type="journal article" date="2023" name="Plant J.">
        <title>The genome of the king protea, Protea cynaroides.</title>
        <authorList>
            <person name="Chang J."/>
            <person name="Duong T.A."/>
            <person name="Schoeman C."/>
            <person name="Ma X."/>
            <person name="Roodt D."/>
            <person name="Barker N."/>
            <person name="Li Z."/>
            <person name="Van de Peer Y."/>
            <person name="Mizrachi E."/>
        </authorList>
    </citation>
    <scope>NUCLEOTIDE SEQUENCE</scope>
    <source>
        <tissue evidence="3">Young leaves</tissue>
    </source>
</reference>
<proteinExistence type="predicted"/>
<dbReference type="Proteomes" id="UP001141806">
    <property type="component" value="Unassembled WGS sequence"/>
</dbReference>
<protein>
    <recommendedName>
        <fullName evidence="5">Molybdenum cofactor sulfurase</fullName>
    </recommendedName>
</protein>
<keyword evidence="2" id="KW-0732">Signal</keyword>
<dbReference type="SUPFAM" id="SSF53383">
    <property type="entry name" value="PLP-dependent transferases"/>
    <property type="match status" value="1"/>
</dbReference>
<comment type="caution">
    <text evidence="3">The sequence shown here is derived from an EMBL/GenBank/DDBJ whole genome shotgun (WGS) entry which is preliminary data.</text>
</comment>
<gene>
    <name evidence="3" type="ORF">NE237_013666</name>
</gene>
<dbReference type="InterPro" id="IPR015424">
    <property type="entry name" value="PyrdxlP-dep_Trfase"/>
</dbReference>
<accession>A0A9Q0K0D5</accession>
<dbReference type="InterPro" id="IPR015421">
    <property type="entry name" value="PyrdxlP-dep_Trfase_major"/>
</dbReference>
<evidence type="ECO:0000313" key="4">
    <source>
        <dbReference type="Proteomes" id="UP001141806"/>
    </source>
</evidence>
<organism evidence="3 4">
    <name type="scientific">Protea cynaroides</name>
    <dbReference type="NCBI Taxonomy" id="273540"/>
    <lineage>
        <taxon>Eukaryota</taxon>
        <taxon>Viridiplantae</taxon>
        <taxon>Streptophyta</taxon>
        <taxon>Embryophyta</taxon>
        <taxon>Tracheophyta</taxon>
        <taxon>Spermatophyta</taxon>
        <taxon>Magnoliopsida</taxon>
        <taxon>Proteales</taxon>
        <taxon>Proteaceae</taxon>
        <taxon>Protea</taxon>
    </lineage>
</organism>